<protein>
    <submittedName>
        <fullName evidence="1">Uncharacterized protein</fullName>
    </submittedName>
</protein>
<sequence>MSLLFYGDLDSTAIQWLGFSFPGSFFLEKNNGPPFCKGFDFHFNGKTFADRV</sequence>
<gene>
    <name evidence="1" type="ordered locus">BFO_1418</name>
</gene>
<dbReference type="AlphaFoldDB" id="G8UKM8"/>
<keyword evidence="2" id="KW-1185">Reference proteome</keyword>
<organism evidence="1 2">
    <name type="scientific">Tannerella forsythia (strain ATCC 43037 / JCM 10827 / CCUG 21028 A / KCTC 5666 / FDC 338)</name>
    <name type="common">Bacteroides forsythus</name>
    <dbReference type="NCBI Taxonomy" id="203275"/>
    <lineage>
        <taxon>Bacteria</taxon>
        <taxon>Pseudomonadati</taxon>
        <taxon>Bacteroidota</taxon>
        <taxon>Bacteroidia</taxon>
        <taxon>Bacteroidales</taxon>
        <taxon>Tannerellaceae</taxon>
        <taxon>Tannerella</taxon>
    </lineage>
</organism>
<evidence type="ECO:0000313" key="1">
    <source>
        <dbReference type="EMBL" id="AEW21367.1"/>
    </source>
</evidence>
<dbReference type="Proteomes" id="UP000005436">
    <property type="component" value="Chromosome"/>
</dbReference>
<dbReference type="HOGENOM" id="CLU_3085667_0_0_10"/>
<dbReference type="EMBL" id="CP003191">
    <property type="protein sequence ID" value="AEW21367.1"/>
    <property type="molecule type" value="Genomic_DNA"/>
</dbReference>
<proteinExistence type="predicted"/>
<accession>G8UKM8</accession>
<evidence type="ECO:0000313" key="2">
    <source>
        <dbReference type="Proteomes" id="UP000005436"/>
    </source>
</evidence>
<reference evidence="2" key="1">
    <citation type="submission" date="2011-12" db="EMBL/GenBank/DDBJ databases">
        <title>Complete sequence of Tannerella forsythia ATCC 43037.</title>
        <authorList>
            <person name="Dewhirst F."/>
            <person name="Tanner A."/>
            <person name="Izard J."/>
            <person name="Brinkac L."/>
            <person name="Durkin A.S."/>
            <person name="Hostetler J."/>
            <person name="Shetty J."/>
            <person name="Torralba M."/>
            <person name="Gill S."/>
            <person name="Nelson K."/>
        </authorList>
    </citation>
    <scope>NUCLEOTIDE SEQUENCE [LARGE SCALE GENOMIC DNA]</scope>
    <source>
        <strain evidence="2">ATCC 43037 / JCM 10827 / CCUG 33226 / KCTC 5666 / FDC 338</strain>
    </source>
</reference>
<name>G8UKM8_TANFA</name>
<dbReference type="KEGG" id="tfo:BFO_1418"/>